<keyword evidence="3" id="KW-1185">Reference proteome</keyword>
<accession>A0ABX3H6E4</accession>
<reference evidence="2 3" key="1">
    <citation type="submission" date="2016-10" db="EMBL/GenBank/DDBJ databases">
        <title>Paenibacillus species isolates.</title>
        <authorList>
            <person name="Beno S.M."/>
        </authorList>
    </citation>
    <scope>NUCLEOTIDE SEQUENCE [LARGE SCALE GENOMIC DNA]</scope>
    <source>
        <strain evidence="2 3">FSL H7-0744</strain>
    </source>
</reference>
<sequence length="150" mass="17065">MSIKHFLKSIENTEGRKDILRGYFGAILIVTIYTVFSNVFDSSPLKEFNTFIGITYFFLLLLLIVNGALANKLGFVTLFLWTLFSVIPGSGFILYARYSDNTGGFISFPWDWGLWELFLPIIVGGIQIIFLISFLSIRNKNKDNKVQSES</sequence>
<feature type="transmembrane region" description="Helical" evidence="1">
    <location>
        <begin position="48"/>
        <end position="69"/>
    </location>
</feature>
<evidence type="ECO:0008006" key="4">
    <source>
        <dbReference type="Google" id="ProtNLM"/>
    </source>
</evidence>
<feature type="transmembrane region" description="Helical" evidence="1">
    <location>
        <begin position="76"/>
        <end position="97"/>
    </location>
</feature>
<gene>
    <name evidence="2" type="ORF">BSK56_19430</name>
</gene>
<feature type="transmembrane region" description="Helical" evidence="1">
    <location>
        <begin position="117"/>
        <end position="137"/>
    </location>
</feature>
<evidence type="ECO:0000256" key="1">
    <source>
        <dbReference type="SAM" id="Phobius"/>
    </source>
</evidence>
<keyword evidence="1" id="KW-0812">Transmembrane</keyword>
<proteinExistence type="predicted"/>
<protein>
    <recommendedName>
        <fullName evidence="4">DUF805 domain-containing protein</fullName>
    </recommendedName>
</protein>
<comment type="caution">
    <text evidence="2">The sequence shown here is derived from an EMBL/GenBank/DDBJ whole genome shotgun (WGS) entry which is preliminary data.</text>
</comment>
<keyword evidence="1" id="KW-0472">Membrane</keyword>
<name>A0ABX3H6E4_PAEBO</name>
<feature type="transmembrane region" description="Helical" evidence="1">
    <location>
        <begin position="20"/>
        <end position="36"/>
    </location>
</feature>
<keyword evidence="1" id="KW-1133">Transmembrane helix</keyword>
<organism evidence="2 3">
    <name type="scientific">Paenibacillus borealis</name>
    <dbReference type="NCBI Taxonomy" id="160799"/>
    <lineage>
        <taxon>Bacteria</taxon>
        <taxon>Bacillati</taxon>
        <taxon>Bacillota</taxon>
        <taxon>Bacilli</taxon>
        <taxon>Bacillales</taxon>
        <taxon>Paenibacillaceae</taxon>
        <taxon>Paenibacillus</taxon>
    </lineage>
</organism>
<dbReference type="Proteomes" id="UP000187412">
    <property type="component" value="Unassembled WGS sequence"/>
</dbReference>
<evidence type="ECO:0000313" key="3">
    <source>
        <dbReference type="Proteomes" id="UP000187412"/>
    </source>
</evidence>
<dbReference type="RefSeq" id="WP_076112361.1">
    <property type="nucleotide sequence ID" value="NZ_MPTB01000025.1"/>
</dbReference>
<dbReference type="EMBL" id="MPTB01000025">
    <property type="protein sequence ID" value="OMD45557.1"/>
    <property type="molecule type" value="Genomic_DNA"/>
</dbReference>
<evidence type="ECO:0000313" key="2">
    <source>
        <dbReference type="EMBL" id="OMD45557.1"/>
    </source>
</evidence>